<dbReference type="InterPro" id="IPR036390">
    <property type="entry name" value="WH_DNA-bd_sf"/>
</dbReference>
<reference evidence="2" key="1">
    <citation type="submission" date="2015-06" db="EMBL/GenBank/DDBJ databases">
        <authorList>
            <person name="Joergensen T."/>
        </authorList>
    </citation>
    <scope>NUCLEOTIDE SEQUENCE</scope>
    <source>
        <plasmid evidence="2">pRGFK0815</plasmid>
    </source>
</reference>
<evidence type="ECO:0008006" key="3">
    <source>
        <dbReference type="Google" id="ProtNLM"/>
    </source>
</evidence>
<protein>
    <recommendedName>
        <fullName evidence="3">DUF536 domain-containing protein</fullName>
    </recommendedName>
</protein>
<dbReference type="SUPFAM" id="SSF46785">
    <property type="entry name" value="Winged helix' DNA-binding domain"/>
    <property type="match status" value="1"/>
</dbReference>
<reference evidence="2" key="2">
    <citation type="submission" date="2015-07" db="EMBL/GenBank/DDBJ databases">
        <title>Plasmids, circular viruses and viroids from rat gut.</title>
        <authorList>
            <person name="Jorgensen T.J."/>
            <person name="Hansen M.A."/>
            <person name="Xu Z."/>
            <person name="Tabak M.A."/>
            <person name="Sorensen S.J."/>
            <person name="Hansen L.H."/>
        </authorList>
    </citation>
    <scope>NUCLEOTIDE SEQUENCE</scope>
    <source>
        <plasmid evidence="2">pRGFK0815</plasmid>
    </source>
</reference>
<name>A0A0H5Q1N8_9ZZZZ</name>
<keyword evidence="2" id="KW-0614">Plasmid</keyword>
<evidence type="ECO:0000313" key="2">
    <source>
        <dbReference type="EMBL" id="CRY95906.1"/>
    </source>
</evidence>
<keyword evidence="1" id="KW-0175">Coiled coil</keyword>
<proteinExistence type="predicted"/>
<feature type="coiled-coil region" evidence="1">
    <location>
        <begin position="72"/>
        <end position="134"/>
    </location>
</feature>
<dbReference type="AlphaFoldDB" id="A0A0H5Q1N8"/>
<dbReference type="EMBL" id="LN853421">
    <property type="protein sequence ID" value="CRY95906.1"/>
    <property type="molecule type" value="Genomic_DNA"/>
</dbReference>
<dbReference type="Gene3D" id="1.10.10.10">
    <property type="entry name" value="Winged helix-like DNA-binding domain superfamily/Winged helix DNA-binding domain"/>
    <property type="match status" value="1"/>
</dbReference>
<organism evidence="2">
    <name type="scientific">uncultured prokaryote</name>
    <dbReference type="NCBI Taxonomy" id="198431"/>
    <lineage>
        <taxon>unclassified sequences</taxon>
        <taxon>environmental samples</taxon>
    </lineage>
</organism>
<geneLocation type="plasmid" evidence="2">
    <name>pRGFK0815</name>
</geneLocation>
<accession>A0A0H5Q1N8</accession>
<dbReference type="InterPro" id="IPR036388">
    <property type="entry name" value="WH-like_DNA-bd_sf"/>
</dbReference>
<evidence type="ECO:0000256" key="1">
    <source>
        <dbReference type="SAM" id="Coils"/>
    </source>
</evidence>
<sequence length="152" mass="17985">MDKTIKELAEQYGMTKQAISYHIKKLPKEYKNFDTKNGVKILMVSPKGQAILEEMLSNKVEKEVSNFGSKELIEVKHQLELAELEIKHLQEQIKDKSEQINSLHQRLEESHKLLDQQQQLCAVSQKKIEELEDKQKEPVEPQQKKSWWKFWI</sequence>